<dbReference type="Gene3D" id="3.30.950.30">
    <property type="entry name" value="Schlafen, AAA domain"/>
    <property type="match status" value="1"/>
</dbReference>
<reference evidence="3 4" key="1">
    <citation type="submission" date="2024-03" db="EMBL/GenBank/DDBJ databases">
        <title>Sequence of Lycoming College Course Isolates.</title>
        <authorList>
            <person name="Plotts O."/>
            <person name="Newman J."/>
        </authorList>
    </citation>
    <scope>NUCLEOTIDE SEQUENCE [LARGE SCALE GENOMIC DNA]</scope>
    <source>
        <strain evidence="3 4">CJB-3</strain>
    </source>
</reference>
<comment type="caution">
    <text evidence="3">The sequence shown here is derived from an EMBL/GenBank/DDBJ whole genome shotgun (WGS) entry which is preliminary data.</text>
</comment>
<feature type="coiled-coil region" evidence="1">
    <location>
        <begin position="145"/>
        <end position="175"/>
    </location>
</feature>
<dbReference type="GO" id="GO:0005524">
    <property type="term" value="F:ATP binding"/>
    <property type="evidence" value="ECO:0007669"/>
    <property type="project" value="UniProtKB-KW"/>
</dbReference>
<accession>A0ABU8NGZ4</accession>
<organism evidence="3 4">
    <name type="scientific">Pedobacter panaciterrae</name>
    <dbReference type="NCBI Taxonomy" id="363849"/>
    <lineage>
        <taxon>Bacteria</taxon>
        <taxon>Pseudomonadati</taxon>
        <taxon>Bacteroidota</taxon>
        <taxon>Sphingobacteriia</taxon>
        <taxon>Sphingobacteriales</taxon>
        <taxon>Sphingobacteriaceae</taxon>
        <taxon>Pedobacter</taxon>
    </lineage>
</organism>
<dbReference type="InterPro" id="IPR038461">
    <property type="entry name" value="Schlafen_AlbA_2_dom_sf"/>
</dbReference>
<dbReference type="Pfam" id="PF04326">
    <property type="entry name" value="SLFN_AlbA_2"/>
    <property type="match status" value="1"/>
</dbReference>
<dbReference type="EMBL" id="JBBEUB010000001">
    <property type="protein sequence ID" value="MEJ2901521.1"/>
    <property type="molecule type" value="Genomic_DNA"/>
</dbReference>
<keyword evidence="3" id="KW-0067">ATP-binding</keyword>
<keyword evidence="1" id="KW-0175">Coiled coil</keyword>
<dbReference type="Proteomes" id="UP001378956">
    <property type="component" value="Unassembled WGS sequence"/>
</dbReference>
<gene>
    <name evidence="3" type="ORF">WAE58_03760</name>
</gene>
<evidence type="ECO:0000259" key="2">
    <source>
        <dbReference type="Pfam" id="PF04326"/>
    </source>
</evidence>
<evidence type="ECO:0000313" key="4">
    <source>
        <dbReference type="Proteomes" id="UP001378956"/>
    </source>
</evidence>
<feature type="domain" description="Schlafen AlbA-2" evidence="2">
    <location>
        <begin position="24"/>
        <end position="150"/>
    </location>
</feature>
<dbReference type="PANTHER" id="PTHR30595:SF6">
    <property type="entry name" value="SCHLAFEN ALBA-2 DOMAIN-CONTAINING PROTEIN"/>
    <property type="match status" value="1"/>
</dbReference>
<sequence>MKLPKPAQITVEDLIALVTNQVPEDQNLEYKSLLSLKIASEKKEFLQDVSSFANCKGGIIIYGIGETKGVPTSADGFPIDNLDQTLRQIDSLILDSISPRMPVEIRIWKLDTGNYLLMIAVKESADKPHQVQIDKSKVCYSRTSNRKYQLDIQEIEAMLRQKNELRTMVNKLSEQHLERMLNDATFKELPVAVLQMIPGSVSNPDVRYPILDAQYGAFDLAPLGGGSRTPKANFEGVRIAVNMPGFSFAPNYLQVYKNGIMETLNHTILYRQDMLNARLLEGYVMRELMNYLKFLKGLEVQLPVYIRLVLSGVRGYHLYSEKVLYGLNEQNNLDRDVLEFPVLRISDFDQNVPELLQPLFDEVWNAFNFTKCYHFSDQGKWIYDINFI</sequence>
<evidence type="ECO:0000313" key="3">
    <source>
        <dbReference type="EMBL" id="MEJ2901521.1"/>
    </source>
</evidence>
<keyword evidence="3" id="KW-0547">Nucleotide-binding</keyword>
<dbReference type="PANTHER" id="PTHR30595">
    <property type="entry name" value="GLPR-RELATED TRANSCRIPTIONAL REPRESSOR"/>
    <property type="match status" value="1"/>
</dbReference>
<proteinExistence type="predicted"/>
<protein>
    <submittedName>
        <fullName evidence="3">ATP-binding protein</fullName>
    </submittedName>
</protein>
<dbReference type="InterPro" id="IPR007421">
    <property type="entry name" value="Schlafen_AlbA_2_dom"/>
</dbReference>
<keyword evidence="4" id="KW-1185">Reference proteome</keyword>
<evidence type="ECO:0000256" key="1">
    <source>
        <dbReference type="SAM" id="Coils"/>
    </source>
</evidence>
<dbReference type="RefSeq" id="WP_337715283.1">
    <property type="nucleotide sequence ID" value="NZ_JBBEUB010000001.1"/>
</dbReference>
<name>A0ABU8NGZ4_9SPHI</name>